<evidence type="ECO:0000313" key="15">
    <source>
        <dbReference type="EMBL" id="KIF54597.1"/>
    </source>
</evidence>
<comment type="similarity">
    <text evidence="2 13">Belongs to the LolB family.</text>
</comment>
<evidence type="ECO:0000256" key="6">
    <source>
        <dbReference type="ARBA" id="ARBA00022729"/>
    </source>
</evidence>
<dbReference type="GO" id="GO:0009279">
    <property type="term" value="C:cell outer membrane"/>
    <property type="evidence" value="ECO:0007669"/>
    <property type="project" value="UniProtKB-SubCell"/>
</dbReference>
<evidence type="ECO:0000313" key="16">
    <source>
        <dbReference type="Proteomes" id="UP000031586"/>
    </source>
</evidence>
<evidence type="ECO:0000256" key="13">
    <source>
        <dbReference type="HAMAP-Rule" id="MF_00233"/>
    </source>
</evidence>
<evidence type="ECO:0000256" key="7">
    <source>
        <dbReference type="ARBA" id="ARBA00022927"/>
    </source>
</evidence>
<evidence type="ECO:0000256" key="4">
    <source>
        <dbReference type="ARBA" id="ARBA00016202"/>
    </source>
</evidence>
<dbReference type="PROSITE" id="PS51257">
    <property type="entry name" value="PROKAR_LIPOPROTEIN"/>
    <property type="match status" value="1"/>
</dbReference>
<dbReference type="Pfam" id="PF03550">
    <property type="entry name" value="LolB"/>
    <property type="match status" value="1"/>
</dbReference>
<keyword evidence="8 13" id="KW-0472">Membrane</keyword>
<keyword evidence="5 13" id="KW-0813">Transport</keyword>
<keyword evidence="9 13" id="KW-0564">Palmitate</keyword>
<evidence type="ECO:0000256" key="10">
    <source>
        <dbReference type="ARBA" id="ARBA00023186"/>
    </source>
</evidence>
<comment type="subcellular location">
    <subcellularLocation>
        <location evidence="1 13">Cell outer membrane</location>
        <topology evidence="1 13">Lipid-anchor</topology>
    </subcellularLocation>
</comment>
<gene>
    <name evidence="13" type="primary">lolB</name>
    <name evidence="15" type="ORF">H735_02865</name>
</gene>
<keyword evidence="12 13" id="KW-0449">Lipoprotein</keyword>
<comment type="caution">
    <text evidence="15">The sequence shown here is derived from an EMBL/GenBank/DDBJ whole genome shotgun (WGS) entry which is preliminary data.</text>
</comment>
<dbReference type="NCBIfam" id="TIGR00548">
    <property type="entry name" value="lolB"/>
    <property type="match status" value="1"/>
</dbReference>
<evidence type="ECO:0000256" key="14">
    <source>
        <dbReference type="SAM" id="SignalP"/>
    </source>
</evidence>
<keyword evidence="11 13" id="KW-0998">Cell outer membrane</keyword>
<proteinExistence type="inferred from homology"/>
<dbReference type="InterPro" id="IPR004565">
    <property type="entry name" value="OM_lipoprot_LolB"/>
</dbReference>
<dbReference type="SUPFAM" id="SSF89392">
    <property type="entry name" value="Prokaryotic lipoproteins and lipoprotein localization factors"/>
    <property type="match status" value="1"/>
</dbReference>
<feature type="signal peptide" evidence="14">
    <location>
        <begin position="1"/>
        <end position="26"/>
    </location>
</feature>
<dbReference type="GO" id="GO:0015031">
    <property type="term" value="P:protein transport"/>
    <property type="evidence" value="ECO:0007669"/>
    <property type="project" value="UniProtKB-KW"/>
</dbReference>
<keyword evidence="7 13" id="KW-0653">Protein transport</keyword>
<sequence>MKLINKPSNMTLRSFLILLLSSLVLAGCSSVPESVTSVEWQAHEQRLETIDNFQATGKLGYIGPDQRQSLNFFWKHSSALSQLRLTTLLGQTALKLTITPQGATVETYDDQVLSARDANQLIFRLTGLMMPVDHMPDWLLGLPTDADSFQLSPTNTLQALDKQIGQNDWNIAYQRYGDIEWHQQTLPLPSKLKLSTADVKINLVITKWNITQ</sequence>
<evidence type="ECO:0000256" key="1">
    <source>
        <dbReference type="ARBA" id="ARBA00004459"/>
    </source>
</evidence>
<dbReference type="InterPro" id="IPR029046">
    <property type="entry name" value="LolA/LolB/LppX"/>
</dbReference>
<dbReference type="AlphaFoldDB" id="A0A0C1WE22"/>
<organism evidence="15 16">
    <name type="scientific">Vibrio owensii CAIM 1854 = LMG 25443</name>
    <dbReference type="NCBI Taxonomy" id="1229493"/>
    <lineage>
        <taxon>Bacteria</taxon>
        <taxon>Pseudomonadati</taxon>
        <taxon>Pseudomonadota</taxon>
        <taxon>Gammaproteobacteria</taxon>
        <taxon>Vibrionales</taxon>
        <taxon>Vibrionaceae</taxon>
        <taxon>Vibrio</taxon>
    </lineage>
</organism>
<dbReference type="RefSeq" id="WP_020198206.1">
    <property type="nucleotide sequence ID" value="NZ_BAOH01000307.1"/>
</dbReference>
<reference evidence="15 16" key="1">
    <citation type="submission" date="2014-07" db="EMBL/GenBank/DDBJ databases">
        <title>Unique and conserved regions in Vibrio harveyi and related species in comparison with the shrimp pathogen Vibrio harveyi CAIM 1792.</title>
        <authorList>
            <person name="Espinoza-Valles I."/>
            <person name="Vora G."/>
            <person name="Leekitcharoenphon P."/>
            <person name="Ussery D."/>
            <person name="Hoj L."/>
            <person name="Gomez-Gil B."/>
        </authorList>
    </citation>
    <scope>NUCLEOTIDE SEQUENCE [LARGE SCALE GENOMIC DNA]</scope>
    <source>
        <strain evidence="16">CAIM 1854 / LMG 25443</strain>
    </source>
</reference>
<name>A0A0C1WE22_9VIBR</name>
<evidence type="ECO:0000256" key="11">
    <source>
        <dbReference type="ARBA" id="ARBA00023237"/>
    </source>
</evidence>
<comment type="subunit">
    <text evidence="3 13">Monomer.</text>
</comment>
<dbReference type="Gene3D" id="2.50.20.10">
    <property type="entry name" value="Lipoprotein localisation LolA/LolB/LppX"/>
    <property type="match status" value="1"/>
</dbReference>
<dbReference type="GO" id="GO:0044874">
    <property type="term" value="P:lipoprotein localization to outer membrane"/>
    <property type="evidence" value="ECO:0007669"/>
    <property type="project" value="UniProtKB-UniRule"/>
</dbReference>
<evidence type="ECO:0000256" key="9">
    <source>
        <dbReference type="ARBA" id="ARBA00023139"/>
    </source>
</evidence>
<keyword evidence="10 13" id="KW-0143">Chaperone</keyword>
<keyword evidence="6 13" id="KW-0732">Signal</keyword>
<evidence type="ECO:0000256" key="12">
    <source>
        <dbReference type="ARBA" id="ARBA00023288"/>
    </source>
</evidence>
<dbReference type="PATRIC" id="fig|1229493.5.peg.5048"/>
<comment type="function">
    <text evidence="13">Plays a critical role in the incorporation of lipoproteins in the outer membrane after they are released by the LolA protein.</text>
</comment>
<dbReference type="HAMAP" id="MF_00233">
    <property type="entry name" value="LolB"/>
    <property type="match status" value="1"/>
</dbReference>
<dbReference type="Proteomes" id="UP000031586">
    <property type="component" value="Unassembled WGS sequence"/>
</dbReference>
<protein>
    <recommendedName>
        <fullName evidence="4 13">Outer-membrane lipoprotein LolB</fullName>
    </recommendedName>
</protein>
<evidence type="ECO:0000256" key="2">
    <source>
        <dbReference type="ARBA" id="ARBA00009696"/>
    </source>
</evidence>
<evidence type="ECO:0000256" key="8">
    <source>
        <dbReference type="ARBA" id="ARBA00023136"/>
    </source>
</evidence>
<feature type="chain" id="PRO_5008828606" description="Outer-membrane lipoprotein LolB" evidence="14">
    <location>
        <begin position="27"/>
        <end position="212"/>
    </location>
</feature>
<accession>A0A0C1WE22</accession>
<dbReference type="EMBL" id="JPRD01000006">
    <property type="protein sequence ID" value="KIF54597.1"/>
    <property type="molecule type" value="Genomic_DNA"/>
</dbReference>
<dbReference type="CDD" id="cd16326">
    <property type="entry name" value="LolB"/>
    <property type="match status" value="1"/>
</dbReference>
<evidence type="ECO:0000256" key="5">
    <source>
        <dbReference type="ARBA" id="ARBA00022448"/>
    </source>
</evidence>
<evidence type="ECO:0000256" key="3">
    <source>
        <dbReference type="ARBA" id="ARBA00011245"/>
    </source>
</evidence>